<protein>
    <submittedName>
        <fullName evidence="1">Uncharacterized protein</fullName>
    </submittedName>
</protein>
<name>A0ABS8ILA8_9NOSO</name>
<proteinExistence type="predicted"/>
<accession>A0ABS8ILA8</accession>
<dbReference type="Proteomes" id="UP001199525">
    <property type="component" value="Unassembled WGS sequence"/>
</dbReference>
<keyword evidence="2" id="KW-1185">Reference proteome</keyword>
<gene>
    <name evidence="1" type="ORF">LC586_35095</name>
</gene>
<comment type="caution">
    <text evidence="1">The sequence shown here is derived from an EMBL/GenBank/DDBJ whole genome shotgun (WGS) entry which is preliminary data.</text>
</comment>
<sequence length="199" mass="22403">MVHGQPISAEEIERIVNRGFSPQTFVLLCNSIAWASAAKKCSSLPSFTERIYVPDGGKDAEWTVEIAHFQKHLSPFLSSGWNVYQYKHRDISVRNKAEIFSKLKADLKGAIKYLVNRTKRIPSKYVLFTNIHLTLDEQSELKAKIIDGYDQTESIAIEVVTQVASYQPSRASQAIAHNKIYGCASRNRISCLILIISTN</sequence>
<evidence type="ECO:0000313" key="2">
    <source>
        <dbReference type="Proteomes" id="UP001199525"/>
    </source>
</evidence>
<organism evidence="1 2">
    <name type="scientific">Nostoc favosum CHAB5714</name>
    <dbReference type="NCBI Taxonomy" id="2780399"/>
    <lineage>
        <taxon>Bacteria</taxon>
        <taxon>Bacillati</taxon>
        <taxon>Cyanobacteriota</taxon>
        <taxon>Cyanophyceae</taxon>
        <taxon>Nostocales</taxon>
        <taxon>Nostocaceae</taxon>
        <taxon>Nostoc</taxon>
        <taxon>Nostoc favosum</taxon>
    </lineage>
</organism>
<dbReference type="EMBL" id="JAIVFQ010000116">
    <property type="protein sequence ID" value="MCC5604252.1"/>
    <property type="molecule type" value="Genomic_DNA"/>
</dbReference>
<evidence type="ECO:0000313" key="1">
    <source>
        <dbReference type="EMBL" id="MCC5604252.1"/>
    </source>
</evidence>
<reference evidence="1 2" key="1">
    <citation type="journal article" date="2021" name="Microorganisms">
        <title>Genome Evolution of Filamentous Cyanobacterium Nostoc Species: From Facultative Symbiosis to Free Living.</title>
        <authorList>
            <person name="Huo D."/>
            <person name="Li H."/>
            <person name="Cai F."/>
            <person name="Guo X."/>
            <person name="Qiao Z."/>
            <person name="Wang W."/>
            <person name="Yu G."/>
            <person name="Li R."/>
        </authorList>
    </citation>
    <scope>NUCLEOTIDE SEQUENCE [LARGE SCALE GENOMIC DNA]</scope>
    <source>
        <strain evidence="1 2">CHAB 5714</strain>
    </source>
</reference>